<comment type="caution">
    <text evidence="1">The sequence shown here is derived from an EMBL/GenBank/DDBJ whole genome shotgun (WGS) entry which is preliminary data.</text>
</comment>
<protein>
    <submittedName>
        <fullName evidence="1">Uncharacterized protein</fullName>
    </submittedName>
</protein>
<reference evidence="2" key="1">
    <citation type="submission" date="2016-06" db="EMBL/GenBank/DDBJ databases">
        <title>Parallel loss of symbiosis genes in relatives of nitrogen-fixing non-legume Parasponia.</title>
        <authorList>
            <person name="Van Velzen R."/>
            <person name="Holmer R."/>
            <person name="Bu F."/>
            <person name="Rutten L."/>
            <person name="Van Zeijl A."/>
            <person name="Liu W."/>
            <person name="Santuari L."/>
            <person name="Cao Q."/>
            <person name="Sharma T."/>
            <person name="Shen D."/>
            <person name="Roswanjaya Y."/>
            <person name="Wardhani T."/>
            <person name="Kalhor M.S."/>
            <person name="Jansen J."/>
            <person name="Van den Hoogen J."/>
            <person name="Gungor B."/>
            <person name="Hartog M."/>
            <person name="Hontelez J."/>
            <person name="Verver J."/>
            <person name="Yang W.-C."/>
            <person name="Schijlen E."/>
            <person name="Repin R."/>
            <person name="Schilthuizen M."/>
            <person name="Schranz E."/>
            <person name="Heidstra R."/>
            <person name="Miyata K."/>
            <person name="Fedorova E."/>
            <person name="Kohlen W."/>
            <person name="Bisseling T."/>
            <person name="Smit S."/>
            <person name="Geurts R."/>
        </authorList>
    </citation>
    <scope>NUCLEOTIDE SEQUENCE [LARGE SCALE GENOMIC DNA]</scope>
    <source>
        <strain evidence="2">cv. WU1-14</strain>
    </source>
</reference>
<organism evidence="1 2">
    <name type="scientific">Parasponia andersonii</name>
    <name type="common">Sponia andersonii</name>
    <dbReference type="NCBI Taxonomy" id="3476"/>
    <lineage>
        <taxon>Eukaryota</taxon>
        <taxon>Viridiplantae</taxon>
        <taxon>Streptophyta</taxon>
        <taxon>Embryophyta</taxon>
        <taxon>Tracheophyta</taxon>
        <taxon>Spermatophyta</taxon>
        <taxon>Magnoliopsida</taxon>
        <taxon>eudicotyledons</taxon>
        <taxon>Gunneridae</taxon>
        <taxon>Pentapetalae</taxon>
        <taxon>rosids</taxon>
        <taxon>fabids</taxon>
        <taxon>Rosales</taxon>
        <taxon>Cannabaceae</taxon>
        <taxon>Parasponia</taxon>
    </lineage>
</organism>
<gene>
    <name evidence="1" type="ORF">PanWU01x14_060900</name>
</gene>
<name>A0A2P5DI60_PARAD</name>
<dbReference type="EMBL" id="JXTB01000036">
    <property type="protein sequence ID" value="PON72940.1"/>
    <property type="molecule type" value="Genomic_DNA"/>
</dbReference>
<accession>A0A2P5DI60</accession>
<evidence type="ECO:0000313" key="1">
    <source>
        <dbReference type="EMBL" id="PON72940.1"/>
    </source>
</evidence>
<sequence>MIVVILLFQEAGKLARDLAGAPSSDLESIIPRVHTAHRHVSSAQH</sequence>
<dbReference type="Proteomes" id="UP000237105">
    <property type="component" value="Unassembled WGS sequence"/>
</dbReference>
<evidence type="ECO:0000313" key="2">
    <source>
        <dbReference type="Proteomes" id="UP000237105"/>
    </source>
</evidence>
<keyword evidence="2" id="KW-1185">Reference proteome</keyword>
<proteinExistence type="predicted"/>
<dbReference type="AlphaFoldDB" id="A0A2P5DI60"/>